<gene>
    <name evidence="10" type="ORF">FHQ07_06045</name>
</gene>
<evidence type="ECO:0000259" key="9">
    <source>
        <dbReference type="Pfam" id="PF13098"/>
    </source>
</evidence>
<evidence type="ECO:0000313" key="11">
    <source>
        <dbReference type="Proteomes" id="UP000308149"/>
    </source>
</evidence>
<feature type="domain" description="Thioredoxin-like fold" evidence="9">
    <location>
        <begin position="148"/>
        <end position="268"/>
    </location>
</feature>
<dbReference type="KEGG" id="thes:FHQ07_06045"/>
<evidence type="ECO:0000313" key="10">
    <source>
        <dbReference type="EMBL" id="QDA56907.1"/>
    </source>
</evidence>
<evidence type="ECO:0000256" key="6">
    <source>
        <dbReference type="ARBA" id="ARBA00023284"/>
    </source>
</evidence>
<dbReference type="PROSITE" id="PS51257">
    <property type="entry name" value="PROKAR_LIPOPROTEIN"/>
    <property type="match status" value="1"/>
</dbReference>
<protein>
    <recommendedName>
        <fullName evidence="7">Thiol:disulfide interchange protein</fullName>
    </recommendedName>
</protein>
<dbReference type="OrthoDB" id="12976at2"/>
<sequence length="282" mass="30220">MKRLVFAVLSSFSLAACAQPADGTPQAADGGQKISVGSSAPAATKPIAVPAFASGTPEARVRDVLKALNPRIRVDSIEPAAIPGFRQVVAGGQVVYVSDDGKYLFQGSLLDIVHKKDMSEAALAKVRGEVLKTLPLADRIVFAPVGTPKHKVVVLTDVECGYCRKFHSDIAEYNKRGIEVEYMAFPRAGLGSADYRKMVSVWCADDRKKALTDAKNDRAVPSRTCKTPVDMQYNAGLRMGLEGTPMLLTTDGQFLGGYLPPDALKQRLEQLDAERAQPASGA</sequence>
<dbReference type="InterPro" id="IPR018950">
    <property type="entry name" value="DiS-bond_isomerase_DsbC/G_N"/>
</dbReference>
<dbReference type="InterPro" id="IPR036249">
    <property type="entry name" value="Thioredoxin-like_sf"/>
</dbReference>
<evidence type="ECO:0000259" key="8">
    <source>
        <dbReference type="Pfam" id="PF10411"/>
    </source>
</evidence>
<feature type="chain" id="PRO_5023135291" description="Thiol:disulfide interchange protein" evidence="7">
    <location>
        <begin position="19"/>
        <end position="282"/>
    </location>
</feature>
<keyword evidence="3 7" id="KW-0732">Signal</keyword>
<dbReference type="AlphaFoldDB" id="A0A5B7ZPV2"/>
<evidence type="ECO:0000256" key="4">
    <source>
        <dbReference type="ARBA" id="ARBA00022764"/>
    </source>
</evidence>
<evidence type="ECO:0000256" key="2">
    <source>
        <dbReference type="ARBA" id="ARBA00009813"/>
    </source>
</evidence>
<comment type="subcellular location">
    <subcellularLocation>
        <location evidence="1 7">Periplasm</location>
    </subcellularLocation>
</comment>
<keyword evidence="5" id="KW-1015">Disulfide bond</keyword>
<dbReference type="InterPro" id="IPR012336">
    <property type="entry name" value="Thioredoxin-like_fold"/>
</dbReference>
<dbReference type="GO" id="GO:0042597">
    <property type="term" value="C:periplasmic space"/>
    <property type="evidence" value="ECO:0007669"/>
    <property type="project" value="UniProtKB-SubCell"/>
</dbReference>
<dbReference type="SUPFAM" id="SSF54423">
    <property type="entry name" value="DsbC/DsbG N-terminal domain-like"/>
    <property type="match status" value="1"/>
</dbReference>
<comment type="function">
    <text evidence="7">Required for disulfide bond formation in some periplasmic proteins. Acts by transferring its disulfide bond to other proteins and is reduced in the process.</text>
</comment>
<feature type="domain" description="Disulphide bond isomerase DsbC/G N-terminal" evidence="8">
    <location>
        <begin position="54"/>
        <end position="120"/>
    </location>
</feature>
<dbReference type="Pfam" id="PF13098">
    <property type="entry name" value="Thioredoxin_2"/>
    <property type="match status" value="1"/>
</dbReference>
<reference evidence="10 11" key="1">
    <citation type="submission" date="2019-06" db="EMBL/GenBank/DDBJ databases">
        <title>Thermomonas aquatica sp. nov., isolated from an industrial wastewater treatment plant.</title>
        <authorList>
            <person name="Jeon J.H."/>
            <person name="Park D.-S."/>
        </authorList>
    </citation>
    <scope>NUCLEOTIDE SEQUENCE [LARGE SCALE GENOMIC DNA]</scope>
    <source>
        <strain evidence="10 11">SY21</strain>
    </source>
</reference>
<dbReference type="InterPro" id="IPR033954">
    <property type="entry name" value="DiS-bond_Isoase_DsbC/G"/>
</dbReference>
<comment type="similarity">
    <text evidence="2 7">Belongs to the thioredoxin family. DsbC subfamily.</text>
</comment>
<name>A0A5B7ZPV2_9GAMM</name>
<dbReference type="InterPro" id="IPR051470">
    <property type="entry name" value="Thiol:disulfide_interchange"/>
</dbReference>
<dbReference type="EMBL" id="CP040871">
    <property type="protein sequence ID" value="QDA56907.1"/>
    <property type="molecule type" value="Genomic_DNA"/>
</dbReference>
<dbReference type="Proteomes" id="UP000308149">
    <property type="component" value="Chromosome"/>
</dbReference>
<keyword evidence="4 7" id="KW-0574">Periplasm</keyword>
<feature type="signal peptide" evidence="7">
    <location>
        <begin position="1"/>
        <end position="18"/>
    </location>
</feature>
<proteinExistence type="inferred from homology"/>
<dbReference type="InterPro" id="IPR009094">
    <property type="entry name" value="DiS-bond_isomerase_DsbC/G_N_sf"/>
</dbReference>
<dbReference type="PANTHER" id="PTHR35272:SF3">
    <property type="entry name" value="THIOL:DISULFIDE INTERCHANGE PROTEIN DSBC"/>
    <property type="match status" value="1"/>
</dbReference>
<dbReference type="Pfam" id="PF10411">
    <property type="entry name" value="DsbC_N"/>
    <property type="match status" value="1"/>
</dbReference>
<dbReference type="PANTHER" id="PTHR35272">
    <property type="entry name" value="THIOL:DISULFIDE INTERCHANGE PROTEIN DSBC-RELATED"/>
    <property type="match status" value="1"/>
</dbReference>
<dbReference type="RefSeq" id="WP_139715959.1">
    <property type="nucleotide sequence ID" value="NZ_CP040871.1"/>
</dbReference>
<dbReference type="CDD" id="cd03020">
    <property type="entry name" value="DsbA_DsbC_DsbG"/>
    <property type="match status" value="1"/>
</dbReference>
<evidence type="ECO:0000256" key="5">
    <source>
        <dbReference type="ARBA" id="ARBA00023157"/>
    </source>
</evidence>
<accession>A0A5B7ZPV2</accession>
<evidence type="ECO:0000256" key="1">
    <source>
        <dbReference type="ARBA" id="ARBA00004418"/>
    </source>
</evidence>
<evidence type="ECO:0000256" key="3">
    <source>
        <dbReference type="ARBA" id="ARBA00022729"/>
    </source>
</evidence>
<organism evidence="10 11">
    <name type="scientific">Thermomonas aquatica</name>
    <dbReference type="NCBI Taxonomy" id="2202149"/>
    <lineage>
        <taxon>Bacteria</taxon>
        <taxon>Pseudomonadati</taxon>
        <taxon>Pseudomonadota</taxon>
        <taxon>Gammaproteobacteria</taxon>
        <taxon>Lysobacterales</taxon>
        <taxon>Lysobacteraceae</taxon>
        <taxon>Thermomonas</taxon>
    </lineage>
</organism>
<evidence type="ECO:0000256" key="7">
    <source>
        <dbReference type="RuleBase" id="RU364038"/>
    </source>
</evidence>
<dbReference type="SUPFAM" id="SSF52833">
    <property type="entry name" value="Thioredoxin-like"/>
    <property type="match status" value="1"/>
</dbReference>
<dbReference type="Gene3D" id="3.10.450.70">
    <property type="entry name" value="Disulphide bond isomerase, DsbC/G, N-terminal"/>
    <property type="match status" value="1"/>
</dbReference>
<keyword evidence="11" id="KW-1185">Reference proteome</keyword>
<keyword evidence="6 7" id="KW-0676">Redox-active center</keyword>
<dbReference type="Gene3D" id="3.40.30.10">
    <property type="entry name" value="Glutaredoxin"/>
    <property type="match status" value="1"/>
</dbReference>